<comment type="similarity">
    <text evidence="1">Belongs to the DNA2/NAM7 helicase family.</text>
</comment>
<evidence type="ECO:0000256" key="7">
    <source>
        <dbReference type="SAM" id="MobiDB-lite"/>
    </source>
</evidence>
<evidence type="ECO:0000313" key="10">
    <source>
        <dbReference type="EMBL" id="CRG89918.1"/>
    </source>
</evidence>
<sequence>MMDFSAFKEDETIQEKTFFEPLADFHQSPDFTISFGDRALENEPSVVFSFPYCILEFYLEGYGEYGNDKIKKWRATNPDWFTPTKNFETPKAVACIEISTRDPITVGLFNLLSSEEQRKWRVVLEGLQNGNIVLIPPFPSHNAPLKDMFTWLSLLQGKILNNLQPVSHLEDAGNVRRGFWWYYGCVAETDKEDLSPMEPYPWMWLNKDGRLQYNPQPVIRPYFLDSHERKLSLVPGLKVERQEQIFIIERIFNENRVHKATICLADNGNKQIHVSVVKPIEYATGEIPELPEKTEARFKLTDNSGSPTAGKGKIIQIPTAADFVLVTRHCLPLNDLGPQYDIFLEIKPNLRPIEDQIAAVIKSGEPEVVFGDKPENRARGFSLHRTVLAHGCELDPSHESFFKWSILERTSLDLETAKWRINSIKKACRLDTTQLEAYEKSLFYMVAGMSLVQGPPGTGKSHLGVAIIVTIASLGFKVLLTAGSNKAVDSLSAAVAKFLNRNPEVKTWCGKFVRARTPGYQLGLFHELIVGSSESQGPAKNKTDADTILEGIQIPLMVKKLVDGHPYSSKYMQRFVGLISDYKSAKGQLSADKSKAFKGDYELVAGEIAKEGSIVASTLSNSAHEFLLRFEPDFVICDESGQCTEGESMIALSKPSVKAFVLLGDPQQLAPTIITEKSAKPNPEVKFIKRSLMERLKEAGYPYSMLRTNYRCHPEVLDFFNRSVYKGQLTKPAGFVHDGSIGYIWDSFTRNNRDLVLARQQNKRRVFLTVDSVATKPENSTSWVNHQQANVALDLLKDLYKHKAPDGRTITPVDAMLISPYKAQRNLLTEKALERGIPLPENLTVDASQGQEANIVIYMLVKPSADSKQIGFVADSRRLNVALSRAKDALVIIGNLKAWNKQLMEEMKNNKTHAVLRKLLADVQDKSNIVPVRLKDATPSSTPTPAPLSGVPPPPRYAEPAAAPAPILGALPPPQNDEMDIDSNAGDATQGVVAGGAKTRRPRSPPTDMPKLTGRLKRARVDPPEGPSSRTLSELGSVRQLSEEYRAIRNAEMKALDLVLGLGQQIRVLEETADQVEARFCDVGPGLERLKIEFEEAEEAHKEVCNRRRELENAGKKYNEQHYV</sequence>
<keyword evidence="4" id="KW-0347">Helicase</keyword>
<dbReference type="EMBL" id="CVMT01000007">
    <property type="protein sequence ID" value="CRG89918.1"/>
    <property type="molecule type" value="Genomic_DNA"/>
</dbReference>
<proteinExistence type="inferred from homology"/>
<dbReference type="Pfam" id="PF13087">
    <property type="entry name" value="AAA_12"/>
    <property type="match status" value="1"/>
</dbReference>
<feature type="compositionally biased region" description="Low complexity" evidence="7">
    <location>
        <begin position="958"/>
        <end position="970"/>
    </location>
</feature>
<keyword evidence="2" id="KW-0547">Nucleotide-binding</keyword>
<dbReference type="InterPro" id="IPR041679">
    <property type="entry name" value="DNA2/NAM7-like_C"/>
</dbReference>
<keyword evidence="5" id="KW-0067">ATP-binding</keyword>
<dbReference type="GO" id="GO:0043139">
    <property type="term" value="F:5'-3' DNA helicase activity"/>
    <property type="evidence" value="ECO:0007669"/>
    <property type="project" value="TreeGrafter"/>
</dbReference>
<dbReference type="PANTHER" id="PTHR43788">
    <property type="entry name" value="DNA2/NAM7 HELICASE FAMILY MEMBER"/>
    <property type="match status" value="1"/>
</dbReference>
<dbReference type="STRING" id="28573.A0A0U1M2V3"/>
<dbReference type="InterPro" id="IPR047187">
    <property type="entry name" value="SF1_C_Upf1"/>
</dbReference>
<dbReference type="InterPro" id="IPR041677">
    <property type="entry name" value="DNA2/NAM7_AAA_11"/>
</dbReference>
<dbReference type="AlphaFoldDB" id="A0A0U1M2V3"/>
<protein>
    <submittedName>
        <fullName evidence="10">Uncharacterized protein</fullName>
    </submittedName>
</protein>
<dbReference type="Pfam" id="PF13086">
    <property type="entry name" value="AAA_11"/>
    <property type="match status" value="2"/>
</dbReference>
<dbReference type="InterPro" id="IPR027417">
    <property type="entry name" value="P-loop_NTPase"/>
</dbReference>
<dbReference type="PANTHER" id="PTHR43788:SF8">
    <property type="entry name" value="DNA-BINDING PROTEIN SMUBP-2"/>
    <property type="match status" value="1"/>
</dbReference>
<feature type="domain" description="DNA2/NAM7 helicase-like C-terminal" evidence="9">
    <location>
        <begin position="689"/>
        <end position="896"/>
    </location>
</feature>
<name>A0A0U1M2V3_TALIS</name>
<dbReference type="CDD" id="cd18808">
    <property type="entry name" value="SF1_C_Upf1"/>
    <property type="match status" value="1"/>
</dbReference>
<feature type="domain" description="DNA2/NAM7 helicase helicase" evidence="8">
    <location>
        <begin position="589"/>
        <end position="675"/>
    </location>
</feature>
<dbReference type="SUPFAM" id="SSF52540">
    <property type="entry name" value="P-loop containing nucleoside triphosphate hydrolases"/>
    <property type="match status" value="1"/>
</dbReference>
<keyword evidence="11" id="KW-1185">Reference proteome</keyword>
<feature type="compositionally biased region" description="Pro residues" evidence="7">
    <location>
        <begin position="942"/>
        <end position="957"/>
    </location>
</feature>
<accession>A0A0U1M2V3</accession>
<organism evidence="10 11">
    <name type="scientific">Talaromyces islandicus</name>
    <name type="common">Penicillium islandicum</name>
    <dbReference type="NCBI Taxonomy" id="28573"/>
    <lineage>
        <taxon>Eukaryota</taxon>
        <taxon>Fungi</taxon>
        <taxon>Dikarya</taxon>
        <taxon>Ascomycota</taxon>
        <taxon>Pezizomycotina</taxon>
        <taxon>Eurotiomycetes</taxon>
        <taxon>Eurotiomycetidae</taxon>
        <taxon>Eurotiales</taxon>
        <taxon>Trichocomaceae</taxon>
        <taxon>Talaromyces</taxon>
        <taxon>Talaromyces sect. Islandici</taxon>
    </lineage>
</organism>
<evidence type="ECO:0000256" key="5">
    <source>
        <dbReference type="ARBA" id="ARBA00022840"/>
    </source>
</evidence>
<evidence type="ECO:0000259" key="8">
    <source>
        <dbReference type="Pfam" id="PF13086"/>
    </source>
</evidence>
<evidence type="ECO:0000256" key="4">
    <source>
        <dbReference type="ARBA" id="ARBA00022806"/>
    </source>
</evidence>
<keyword evidence="6" id="KW-0175">Coiled coil</keyword>
<dbReference type="Proteomes" id="UP000054383">
    <property type="component" value="Unassembled WGS sequence"/>
</dbReference>
<dbReference type="GO" id="GO:0005524">
    <property type="term" value="F:ATP binding"/>
    <property type="evidence" value="ECO:0007669"/>
    <property type="project" value="UniProtKB-KW"/>
</dbReference>
<dbReference type="InterPro" id="IPR050534">
    <property type="entry name" value="Coronavir_polyprotein_1ab"/>
</dbReference>
<evidence type="ECO:0000256" key="6">
    <source>
        <dbReference type="SAM" id="Coils"/>
    </source>
</evidence>
<dbReference type="OMA" id="DWHILES"/>
<evidence type="ECO:0000313" key="11">
    <source>
        <dbReference type="Proteomes" id="UP000054383"/>
    </source>
</evidence>
<feature type="coiled-coil region" evidence="6">
    <location>
        <begin position="1087"/>
        <end position="1114"/>
    </location>
</feature>
<reference evidence="10 11" key="1">
    <citation type="submission" date="2015-04" db="EMBL/GenBank/DDBJ databases">
        <authorList>
            <person name="Syromyatnikov M.Y."/>
            <person name="Popov V.N."/>
        </authorList>
    </citation>
    <scope>NUCLEOTIDE SEQUENCE [LARGE SCALE GENOMIC DNA]</scope>
    <source>
        <strain evidence="10">WF-38-12</strain>
    </source>
</reference>
<evidence type="ECO:0000256" key="2">
    <source>
        <dbReference type="ARBA" id="ARBA00022741"/>
    </source>
</evidence>
<keyword evidence="3" id="KW-0378">Hydrolase</keyword>
<evidence type="ECO:0000256" key="1">
    <source>
        <dbReference type="ARBA" id="ARBA00007913"/>
    </source>
</evidence>
<dbReference type="OrthoDB" id="4221212at2759"/>
<feature type="region of interest" description="Disordered" evidence="7">
    <location>
        <begin position="933"/>
        <end position="1033"/>
    </location>
</feature>
<gene>
    <name evidence="10" type="primary">MAA3</name>
    <name evidence="10" type="ORF">PISL3812_06957</name>
</gene>
<evidence type="ECO:0000256" key="3">
    <source>
        <dbReference type="ARBA" id="ARBA00022801"/>
    </source>
</evidence>
<dbReference type="Gene3D" id="3.40.50.300">
    <property type="entry name" value="P-loop containing nucleotide triphosphate hydrolases"/>
    <property type="match status" value="2"/>
</dbReference>
<dbReference type="GO" id="GO:0016787">
    <property type="term" value="F:hydrolase activity"/>
    <property type="evidence" value="ECO:0007669"/>
    <property type="project" value="UniProtKB-KW"/>
</dbReference>
<evidence type="ECO:0000259" key="9">
    <source>
        <dbReference type="Pfam" id="PF13087"/>
    </source>
</evidence>
<feature type="domain" description="DNA2/NAM7 helicase helicase" evidence="8">
    <location>
        <begin position="430"/>
        <end position="497"/>
    </location>
</feature>